<evidence type="ECO:0000256" key="1">
    <source>
        <dbReference type="SAM" id="SignalP"/>
    </source>
</evidence>
<sequence>MKTVVLALVIIGLVAVGLPTAHALHYKVYSTKVTYWEAWQQCIANGGNLASIETATQNNAVHKAIKKTGRDGQWWLSGTDLGLEGSWIWLSRNEPVGTPYGYLNYAAGEPNNMSNAGEHYLVMRGDGAWNDIPCDSPAFYVCEFYSL</sequence>
<organism evidence="3 4">
    <name type="scientific">Anopheles maculatus</name>
    <dbReference type="NCBI Taxonomy" id="74869"/>
    <lineage>
        <taxon>Eukaryota</taxon>
        <taxon>Metazoa</taxon>
        <taxon>Ecdysozoa</taxon>
        <taxon>Arthropoda</taxon>
        <taxon>Hexapoda</taxon>
        <taxon>Insecta</taxon>
        <taxon>Pterygota</taxon>
        <taxon>Neoptera</taxon>
        <taxon>Endopterygota</taxon>
        <taxon>Diptera</taxon>
        <taxon>Nematocera</taxon>
        <taxon>Culicoidea</taxon>
        <taxon>Culicidae</taxon>
        <taxon>Anophelinae</taxon>
        <taxon>Anopheles</taxon>
        <taxon>Anopheles maculatus group</taxon>
    </lineage>
</organism>
<dbReference type="InterPro" id="IPR016186">
    <property type="entry name" value="C-type_lectin-like/link_sf"/>
</dbReference>
<dbReference type="PROSITE" id="PS50041">
    <property type="entry name" value="C_TYPE_LECTIN_2"/>
    <property type="match status" value="1"/>
</dbReference>
<dbReference type="Pfam" id="PF00059">
    <property type="entry name" value="Lectin_C"/>
    <property type="match status" value="1"/>
</dbReference>
<evidence type="ECO:0000313" key="4">
    <source>
        <dbReference type="Proteomes" id="UP000075901"/>
    </source>
</evidence>
<feature type="signal peptide" evidence="1">
    <location>
        <begin position="1"/>
        <end position="23"/>
    </location>
</feature>
<keyword evidence="4" id="KW-1185">Reference proteome</keyword>
<evidence type="ECO:0000259" key="2">
    <source>
        <dbReference type="PROSITE" id="PS50041"/>
    </source>
</evidence>
<dbReference type="EnsemblMetazoa" id="AMAM005530-RA">
    <property type="protein sequence ID" value="AMAM005530-PA"/>
    <property type="gene ID" value="AMAM005530"/>
</dbReference>
<keyword evidence="1" id="KW-0732">Signal</keyword>
<reference evidence="3" key="2">
    <citation type="submission" date="2020-05" db="UniProtKB">
        <authorList>
            <consortium name="EnsemblMetazoa"/>
        </authorList>
    </citation>
    <scope>IDENTIFICATION</scope>
    <source>
        <strain evidence="3">maculatus3</strain>
    </source>
</reference>
<accession>A0A182SF39</accession>
<dbReference type="CDD" id="cd00037">
    <property type="entry name" value="CLECT"/>
    <property type="match status" value="1"/>
</dbReference>
<feature type="chain" id="PRO_5008135758" evidence="1">
    <location>
        <begin position="24"/>
        <end position="147"/>
    </location>
</feature>
<dbReference type="PANTHER" id="PTHR22803">
    <property type="entry name" value="MANNOSE, PHOSPHOLIPASE, LECTIN RECEPTOR RELATED"/>
    <property type="match status" value="1"/>
</dbReference>
<dbReference type="InterPro" id="IPR050111">
    <property type="entry name" value="C-type_lectin/snaclec_domain"/>
</dbReference>
<feature type="domain" description="C-type lectin" evidence="2">
    <location>
        <begin position="26"/>
        <end position="143"/>
    </location>
</feature>
<dbReference type="AlphaFoldDB" id="A0A182SF39"/>
<dbReference type="SMART" id="SM00034">
    <property type="entry name" value="CLECT"/>
    <property type="match status" value="1"/>
</dbReference>
<name>A0A182SF39_9DIPT</name>
<dbReference type="InterPro" id="IPR016187">
    <property type="entry name" value="CTDL_fold"/>
</dbReference>
<dbReference type="VEuPathDB" id="VectorBase:AMAM005530"/>
<dbReference type="Proteomes" id="UP000075901">
    <property type="component" value="Unassembled WGS sequence"/>
</dbReference>
<dbReference type="Gene3D" id="3.10.100.10">
    <property type="entry name" value="Mannose-Binding Protein A, subunit A"/>
    <property type="match status" value="1"/>
</dbReference>
<dbReference type="SUPFAM" id="SSF56436">
    <property type="entry name" value="C-type lectin-like"/>
    <property type="match status" value="1"/>
</dbReference>
<reference evidence="4" key="1">
    <citation type="submission" date="2013-09" db="EMBL/GenBank/DDBJ databases">
        <title>The Genome Sequence of Anopheles maculatus species B.</title>
        <authorList>
            <consortium name="The Broad Institute Genomics Platform"/>
            <person name="Neafsey D.E."/>
            <person name="Besansky N."/>
            <person name="Howell P."/>
            <person name="Walton C."/>
            <person name="Young S.K."/>
            <person name="Zeng Q."/>
            <person name="Gargeya S."/>
            <person name="Fitzgerald M."/>
            <person name="Haas B."/>
            <person name="Abouelleil A."/>
            <person name="Allen A.W."/>
            <person name="Alvarado L."/>
            <person name="Arachchi H.M."/>
            <person name="Berlin A.M."/>
            <person name="Chapman S.B."/>
            <person name="Gainer-Dewar J."/>
            <person name="Goldberg J."/>
            <person name="Griggs A."/>
            <person name="Gujja S."/>
            <person name="Hansen M."/>
            <person name="Howarth C."/>
            <person name="Imamovic A."/>
            <person name="Ireland A."/>
            <person name="Larimer J."/>
            <person name="McCowan C."/>
            <person name="Murphy C."/>
            <person name="Pearson M."/>
            <person name="Poon T.W."/>
            <person name="Priest M."/>
            <person name="Roberts A."/>
            <person name="Saif S."/>
            <person name="Shea T."/>
            <person name="Sisk P."/>
            <person name="Sykes S."/>
            <person name="Wortman J."/>
            <person name="Nusbaum C."/>
            <person name="Birren B."/>
        </authorList>
    </citation>
    <scope>NUCLEOTIDE SEQUENCE [LARGE SCALE GENOMIC DNA]</scope>
    <source>
        <strain evidence="4">maculatus3</strain>
    </source>
</reference>
<evidence type="ECO:0000313" key="3">
    <source>
        <dbReference type="EnsemblMetazoa" id="AMAM005530-PA"/>
    </source>
</evidence>
<protein>
    <submittedName>
        <fullName evidence="3">C-type lectin domain-containing protein</fullName>
    </submittedName>
</protein>
<dbReference type="InterPro" id="IPR001304">
    <property type="entry name" value="C-type_lectin-like"/>
</dbReference>
<proteinExistence type="predicted"/>